<reference evidence="2" key="1">
    <citation type="journal article" date="2019" name="Int. J. Syst. Evol. Microbiol.">
        <title>The Global Catalogue of Microorganisms (GCM) 10K type strain sequencing project: providing services to taxonomists for standard genome sequencing and annotation.</title>
        <authorList>
            <consortium name="The Broad Institute Genomics Platform"/>
            <consortium name="The Broad Institute Genome Sequencing Center for Infectious Disease"/>
            <person name="Wu L."/>
            <person name="Ma J."/>
        </authorList>
    </citation>
    <scope>NUCLEOTIDE SEQUENCE [LARGE SCALE GENOMIC DNA]</scope>
    <source>
        <strain evidence="2">CCUG 62981</strain>
    </source>
</reference>
<gene>
    <name evidence="1" type="ORF">ACFPB0_13560</name>
</gene>
<evidence type="ECO:0000313" key="2">
    <source>
        <dbReference type="Proteomes" id="UP001596024"/>
    </source>
</evidence>
<proteinExistence type="predicted"/>
<sequence length="43" mass="4873">MTRIMVNGLIGDRGRRPVTLHEALVERLRNLAGVLESYILHMA</sequence>
<dbReference type="Proteomes" id="UP001596024">
    <property type="component" value="Unassembled WGS sequence"/>
</dbReference>
<name>A0ABV9NGC2_9PROT</name>
<organism evidence="1 2">
    <name type="scientific">Glycocaulis abyssi</name>
    <dbReference type="NCBI Taxonomy" id="1433403"/>
    <lineage>
        <taxon>Bacteria</taxon>
        <taxon>Pseudomonadati</taxon>
        <taxon>Pseudomonadota</taxon>
        <taxon>Alphaproteobacteria</taxon>
        <taxon>Maricaulales</taxon>
        <taxon>Maricaulaceae</taxon>
        <taxon>Glycocaulis</taxon>
    </lineage>
</organism>
<accession>A0ABV9NGC2</accession>
<protein>
    <submittedName>
        <fullName evidence="1">Uncharacterized protein</fullName>
    </submittedName>
</protein>
<dbReference type="EMBL" id="JBHSGQ010000009">
    <property type="protein sequence ID" value="MFC4726319.1"/>
    <property type="molecule type" value="Genomic_DNA"/>
</dbReference>
<dbReference type="RefSeq" id="WP_371395111.1">
    <property type="nucleotide sequence ID" value="NZ_CP163421.1"/>
</dbReference>
<evidence type="ECO:0000313" key="1">
    <source>
        <dbReference type="EMBL" id="MFC4726319.1"/>
    </source>
</evidence>
<comment type="caution">
    <text evidence="1">The sequence shown here is derived from an EMBL/GenBank/DDBJ whole genome shotgun (WGS) entry which is preliminary data.</text>
</comment>
<keyword evidence="2" id="KW-1185">Reference proteome</keyword>